<gene>
    <name evidence="1" type="ORF">HY912_13440</name>
</gene>
<dbReference type="Proteomes" id="UP000807825">
    <property type="component" value="Unassembled WGS sequence"/>
</dbReference>
<protein>
    <submittedName>
        <fullName evidence="1">Uncharacterized protein</fullName>
    </submittedName>
</protein>
<organism evidence="1 2">
    <name type="scientific">Desulfomonile tiedjei</name>
    <dbReference type="NCBI Taxonomy" id="2358"/>
    <lineage>
        <taxon>Bacteria</taxon>
        <taxon>Pseudomonadati</taxon>
        <taxon>Thermodesulfobacteriota</taxon>
        <taxon>Desulfomonilia</taxon>
        <taxon>Desulfomonilales</taxon>
        <taxon>Desulfomonilaceae</taxon>
        <taxon>Desulfomonile</taxon>
    </lineage>
</organism>
<evidence type="ECO:0000313" key="1">
    <source>
        <dbReference type="EMBL" id="MBI5250491.1"/>
    </source>
</evidence>
<evidence type="ECO:0000313" key="2">
    <source>
        <dbReference type="Proteomes" id="UP000807825"/>
    </source>
</evidence>
<accession>A0A9D6V1S6</accession>
<proteinExistence type="predicted"/>
<reference evidence="1" key="1">
    <citation type="submission" date="2020-07" db="EMBL/GenBank/DDBJ databases">
        <title>Huge and variable diversity of episymbiotic CPR bacteria and DPANN archaea in groundwater ecosystems.</title>
        <authorList>
            <person name="He C.Y."/>
            <person name="Keren R."/>
            <person name="Whittaker M."/>
            <person name="Farag I.F."/>
            <person name="Doudna J."/>
            <person name="Cate J.H.D."/>
            <person name="Banfield J.F."/>
        </authorList>
    </citation>
    <scope>NUCLEOTIDE SEQUENCE</scope>
    <source>
        <strain evidence="1">NC_groundwater_1664_Pr3_B-0.1um_52_9</strain>
    </source>
</reference>
<dbReference type="EMBL" id="JACRDE010000350">
    <property type="protein sequence ID" value="MBI5250491.1"/>
    <property type="molecule type" value="Genomic_DNA"/>
</dbReference>
<comment type="caution">
    <text evidence="1">The sequence shown here is derived from an EMBL/GenBank/DDBJ whole genome shotgun (WGS) entry which is preliminary data.</text>
</comment>
<name>A0A9D6V1S6_9BACT</name>
<dbReference type="AlphaFoldDB" id="A0A9D6V1S6"/>
<sequence>MSNDLKESTFNLPEDLADKLVQMGERYGESPSDLVIAAVEHFTRIPEEQRKAVLKGVSLRRRG</sequence>